<evidence type="ECO:0000256" key="2">
    <source>
        <dbReference type="ARBA" id="ARBA00023239"/>
    </source>
</evidence>
<proteinExistence type="predicted"/>
<comment type="caution">
    <text evidence="4">The sequence shown here is derived from an EMBL/GenBank/DDBJ whole genome shotgun (WGS) entry which is preliminary data.</text>
</comment>
<accession>A0A497ENM0</accession>
<dbReference type="InterPro" id="IPR050197">
    <property type="entry name" value="Aldolase_class_II_sugar_metab"/>
</dbReference>
<dbReference type="InterPro" id="IPR001303">
    <property type="entry name" value="Aldolase_II/adducin_N"/>
</dbReference>
<sequence>MEDVEEKIISSLALLHARGLITGIEGNISVRVQGLDQMIITPSGPYKPWIKRDDLITMSFDGRIVKGVHKPSIEWKMHAEVYRRREDVNAIVHAHNPFTLGLTLANANLEPITAEAALIVEKLGKIPFLYPGSDELARKVGEEFARGKCAVILENHGVVCSGPSLEEALSITEVLEEVAIATFVAKLLGKVKRLSDDEVREVAKLFAR</sequence>
<protein>
    <submittedName>
        <fullName evidence="4">Class II aldolase/adducin family protein</fullName>
    </submittedName>
</protein>
<dbReference type="InterPro" id="IPR036409">
    <property type="entry name" value="Aldolase_II/adducin_N_sf"/>
</dbReference>
<keyword evidence="1" id="KW-0479">Metal-binding</keyword>
<evidence type="ECO:0000313" key="5">
    <source>
        <dbReference type="Proteomes" id="UP000278475"/>
    </source>
</evidence>
<dbReference type="GO" id="GO:0016832">
    <property type="term" value="F:aldehyde-lyase activity"/>
    <property type="evidence" value="ECO:0007669"/>
    <property type="project" value="TreeGrafter"/>
</dbReference>
<dbReference type="Pfam" id="PF00596">
    <property type="entry name" value="Aldolase_II"/>
    <property type="match status" value="1"/>
</dbReference>
<evidence type="ECO:0000259" key="3">
    <source>
        <dbReference type="SMART" id="SM01007"/>
    </source>
</evidence>
<dbReference type="PANTHER" id="PTHR22789">
    <property type="entry name" value="FUCULOSE PHOSPHATE ALDOLASE"/>
    <property type="match status" value="1"/>
</dbReference>
<dbReference type="EMBL" id="QMQV01000053">
    <property type="protein sequence ID" value="RLE48935.1"/>
    <property type="molecule type" value="Genomic_DNA"/>
</dbReference>
<reference evidence="4 5" key="1">
    <citation type="submission" date="2018-06" db="EMBL/GenBank/DDBJ databases">
        <title>Extensive metabolic versatility and redundancy in microbially diverse, dynamic hydrothermal sediments.</title>
        <authorList>
            <person name="Dombrowski N."/>
            <person name="Teske A."/>
            <person name="Baker B.J."/>
        </authorList>
    </citation>
    <scope>NUCLEOTIDE SEQUENCE [LARGE SCALE GENOMIC DNA]</scope>
    <source>
        <strain evidence="4">B66_G16</strain>
    </source>
</reference>
<organism evidence="4 5">
    <name type="scientific">Thermoproteota archaeon</name>
    <dbReference type="NCBI Taxonomy" id="2056631"/>
    <lineage>
        <taxon>Archaea</taxon>
        <taxon>Thermoproteota</taxon>
    </lineage>
</organism>
<dbReference type="GO" id="GO:0005829">
    <property type="term" value="C:cytosol"/>
    <property type="evidence" value="ECO:0007669"/>
    <property type="project" value="TreeGrafter"/>
</dbReference>
<evidence type="ECO:0000313" key="4">
    <source>
        <dbReference type="EMBL" id="RLE48935.1"/>
    </source>
</evidence>
<dbReference type="AlphaFoldDB" id="A0A497ENM0"/>
<gene>
    <name evidence="4" type="ORF">DRJ31_06150</name>
</gene>
<dbReference type="GO" id="GO:0019323">
    <property type="term" value="P:pentose catabolic process"/>
    <property type="evidence" value="ECO:0007669"/>
    <property type="project" value="TreeGrafter"/>
</dbReference>
<dbReference type="PANTHER" id="PTHR22789:SF0">
    <property type="entry name" value="3-OXO-TETRONATE 4-PHOSPHATE DECARBOXYLASE-RELATED"/>
    <property type="match status" value="1"/>
</dbReference>
<dbReference type="Gene3D" id="3.40.225.10">
    <property type="entry name" value="Class II aldolase/adducin N-terminal domain"/>
    <property type="match status" value="1"/>
</dbReference>
<evidence type="ECO:0000256" key="1">
    <source>
        <dbReference type="ARBA" id="ARBA00022723"/>
    </source>
</evidence>
<dbReference type="GO" id="GO:0046872">
    <property type="term" value="F:metal ion binding"/>
    <property type="evidence" value="ECO:0007669"/>
    <property type="project" value="UniProtKB-KW"/>
</dbReference>
<dbReference type="UniPathway" id="UPA00071"/>
<dbReference type="SMART" id="SM01007">
    <property type="entry name" value="Aldolase_II"/>
    <property type="match status" value="1"/>
</dbReference>
<name>A0A497ENM0_9CREN</name>
<feature type="domain" description="Class II aldolase/adducin N-terminal" evidence="3">
    <location>
        <begin position="6"/>
        <end position="183"/>
    </location>
</feature>
<dbReference type="Proteomes" id="UP000278475">
    <property type="component" value="Unassembled WGS sequence"/>
</dbReference>
<dbReference type="SUPFAM" id="SSF53639">
    <property type="entry name" value="AraD/HMP-PK domain-like"/>
    <property type="match status" value="1"/>
</dbReference>
<keyword evidence="2" id="KW-0456">Lyase</keyword>